<reference evidence="1 2" key="2">
    <citation type="journal article" date="2022" name="Mol. Ecol. Resour.">
        <title>The genomes of chicory, endive, great burdock and yacon provide insights into Asteraceae paleo-polyploidization history and plant inulin production.</title>
        <authorList>
            <person name="Fan W."/>
            <person name="Wang S."/>
            <person name="Wang H."/>
            <person name="Wang A."/>
            <person name="Jiang F."/>
            <person name="Liu H."/>
            <person name="Zhao H."/>
            <person name="Xu D."/>
            <person name="Zhang Y."/>
        </authorList>
    </citation>
    <scope>NUCLEOTIDE SEQUENCE [LARGE SCALE GENOMIC DNA]</scope>
    <source>
        <strain evidence="2">cv. Niubang</strain>
    </source>
</reference>
<evidence type="ECO:0000313" key="1">
    <source>
        <dbReference type="EMBL" id="KAI3746150.1"/>
    </source>
</evidence>
<evidence type="ECO:0000313" key="2">
    <source>
        <dbReference type="Proteomes" id="UP001055879"/>
    </source>
</evidence>
<keyword evidence="2" id="KW-1185">Reference proteome</keyword>
<accession>A0ACB9DI36</accession>
<reference evidence="2" key="1">
    <citation type="journal article" date="2022" name="Mol. Ecol. Resour.">
        <title>The genomes of chicory, endive, great burdock and yacon provide insights into Asteraceae palaeo-polyploidization history and plant inulin production.</title>
        <authorList>
            <person name="Fan W."/>
            <person name="Wang S."/>
            <person name="Wang H."/>
            <person name="Wang A."/>
            <person name="Jiang F."/>
            <person name="Liu H."/>
            <person name="Zhao H."/>
            <person name="Xu D."/>
            <person name="Zhang Y."/>
        </authorList>
    </citation>
    <scope>NUCLEOTIDE SEQUENCE [LARGE SCALE GENOMIC DNA]</scope>
    <source>
        <strain evidence="2">cv. Niubang</strain>
    </source>
</reference>
<proteinExistence type="predicted"/>
<name>A0ACB9DI36_ARCLA</name>
<sequence length="184" mass="20825">MEMEKLLSNIWIGSYRLRAFLALQNHTKDAHKSDALRPGREDYRKVAWERQDAVLEKEVAEEIHRNQTKMGPHFPLYGQRKGLKTTMTMKRGWKKVGSVTRVEFRNSNDEGENSNLVGREAKFNAQVGRSNLAEKLGGEVHKRGYVGLINQIDASGPTFENRVPGPSKECEAFGLKNLSPDNGE</sequence>
<protein>
    <submittedName>
        <fullName evidence="1">Uncharacterized protein</fullName>
    </submittedName>
</protein>
<dbReference type="EMBL" id="CM042049">
    <property type="protein sequence ID" value="KAI3746150.1"/>
    <property type="molecule type" value="Genomic_DNA"/>
</dbReference>
<dbReference type="Proteomes" id="UP001055879">
    <property type="component" value="Linkage Group LG03"/>
</dbReference>
<gene>
    <name evidence="1" type="ORF">L6452_08573</name>
</gene>
<comment type="caution">
    <text evidence="1">The sequence shown here is derived from an EMBL/GenBank/DDBJ whole genome shotgun (WGS) entry which is preliminary data.</text>
</comment>
<organism evidence="1 2">
    <name type="scientific">Arctium lappa</name>
    <name type="common">Greater burdock</name>
    <name type="synonym">Lappa major</name>
    <dbReference type="NCBI Taxonomy" id="4217"/>
    <lineage>
        <taxon>Eukaryota</taxon>
        <taxon>Viridiplantae</taxon>
        <taxon>Streptophyta</taxon>
        <taxon>Embryophyta</taxon>
        <taxon>Tracheophyta</taxon>
        <taxon>Spermatophyta</taxon>
        <taxon>Magnoliopsida</taxon>
        <taxon>eudicotyledons</taxon>
        <taxon>Gunneridae</taxon>
        <taxon>Pentapetalae</taxon>
        <taxon>asterids</taxon>
        <taxon>campanulids</taxon>
        <taxon>Asterales</taxon>
        <taxon>Asteraceae</taxon>
        <taxon>Carduoideae</taxon>
        <taxon>Cardueae</taxon>
        <taxon>Arctiinae</taxon>
        <taxon>Arctium</taxon>
    </lineage>
</organism>